<name>A0ABD3VUX0_SINWO</name>
<dbReference type="InterPro" id="IPR017907">
    <property type="entry name" value="Znf_RING_CS"/>
</dbReference>
<evidence type="ECO:0000256" key="2">
    <source>
        <dbReference type="ARBA" id="ARBA00022771"/>
    </source>
</evidence>
<dbReference type="PANTHER" id="PTHR44080:SF1">
    <property type="entry name" value="E3 UBIQUITIN-PROTEIN LIGASE COP1"/>
    <property type="match status" value="1"/>
</dbReference>
<dbReference type="InterPro" id="IPR001841">
    <property type="entry name" value="Znf_RING"/>
</dbReference>
<keyword evidence="3" id="KW-0862">Zinc</keyword>
<evidence type="ECO:0000256" key="1">
    <source>
        <dbReference type="ARBA" id="ARBA00022723"/>
    </source>
</evidence>
<dbReference type="PROSITE" id="PS50089">
    <property type="entry name" value="ZF_RING_2"/>
    <property type="match status" value="1"/>
</dbReference>
<comment type="caution">
    <text evidence="6">The sequence shown here is derived from an EMBL/GenBank/DDBJ whole genome shotgun (WGS) entry which is preliminary data.</text>
</comment>
<dbReference type="SMART" id="SM00184">
    <property type="entry name" value="RING"/>
    <property type="match status" value="1"/>
</dbReference>
<proteinExistence type="predicted"/>
<dbReference type="PANTHER" id="PTHR44080">
    <property type="entry name" value="E3 UBIQUITIN-PROTEIN LIGASE COP1"/>
    <property type="match status" value="1"/>
</dbReference>
<keyword evidence="2 4" id="KW-0863">Zinc-finger</keyword>
<evidence type="ECO:0000259" key="5">
    <source>
        <dbReference type="PROSITE" id="PS50089"/>
    </source>
</evidence>
<reference evidence="6 7" key="1">
    <citation type="submission" date="2024-11" db="EMBL/GenBank/DDBJ databases">
        <title>Chromosome-level genome assembly of the freshwater bivalve Anodonta woodiana.</title>
        <authorList>
            <person name="Chen X."/>
        </authorList>
    </citation>
    <scope>NUCLEOTIDE SEQUENCE [LARGE SCALE GENOMIC DNA]</scope>
    <source>
        <strain evidence="6">MN2024</strain>
        <tissue evidence="6">Gills</tissue>
    </source>
</reference>
<keyword evidence="7" id="KW-1185">Reference proteome</keyword>
<dbReference type="InterPro" id="IPR013083">
    <property type="entry name" value="Znf_RING/FYVE/PHD"/>
</dbReference>
<dbReference type="EMBL" id="JBJQND010000009">
    <property type="protein sequence ID" value="KAL3865385.1"/>
    <property type="molecule type" value="Genomic_DNA"/>
</dbReference>
<sequence>MEDTDLPIVVPVQAISDFFQCSICMCQMKGAVMTSCGHRFCEKCIQEWVDRQHKCPCCNNPLHIDQIIKDHQFDSLLATIVAESKKAEEKYFESLISRVSDGQKEDEILTPMEEILKKHLKQGLSAHEKYFHSLKKDFRQRKQMLESETAKGVADIHSQTLFEEQVMIKTAELESTQQMKLQELEKELSTCTKLVAAAYDKYLTDHIPNLEVLPVEVSVFLLNKNIRIEGFHVNPSDTLPVVRKFVEATMEAKRNPVIQWETDVKVFLFGPFAKGSQTETQKIMADILSSGSDTSDVQEIREGVRLGLQYGIKPGSEIVVAGHVKCESDLPKKCFSEIFKKDTEQKVDYFSCQTCNFKWICRSCMTVCHQDHKVVPYIMEHKPSWACCYCPKKKTCTIQTSG</sequence>
<accession>A0ABD3VUX0</accession>
<protein>
    <recommendedName>
        <fullName evidence="5">RING-type domain-containing protein</fullName>
    </recommendedName>
</protein>
<dbReference type="InterPro" id="IPR042755">
    <property type="entry name" value="COP1"/>
</dbReference>
<evidence type="ECO:0000256" key="3">
    <source>
        <dbReference type="ARBA" id="ARBA00022833"/>
    </source>
</evidence>
<dbReference type="Pfam" id="PF13639">
    <property type="entry name" value="zf-RING_2"/>
    <property type="match status" value="1"/>
</dbReference>
<dbReference type="AlphaFoldDB" id="A0ABD3VUX0"/>
<evidence type="ECO:0000313" key="7">
    <source>
        <dbReference type="Proteomes" id="UP001634394"/>
    </source>
</evidence>
<dbReference type="PROSITE" id="PS00518">
    <property type="entry name" value="ZF_RING_1"/>
    <property type="match status" value="1"/>
</dbReference>
<dbReference type="Proteomes" id="UP001634394">
    <property type="component" value="Unassembled WGS sequence"/>
</dbReference>
<evidence type="ECO:0000256" key="4">
    <source>
        <dbReference type="PROSITE-ProRule" id="PRU00175"/>
    </source>
</evidence>
<dbReference type="GO" id="GO:0008270">
    <property type="term" value="F:zinc ion binding"/>
    <property type="evidence" value="ECO:0007669"/>
    <property type="project" value="UniProtKB-KW"/>
</dbReference>
<organism evidence="6 7">
    <name type="scientific">Sinanodonta woodiana</name>
    <name type="common">Chinese pond mussel</name>
    <name type="synonym">Anodonta woodiana</name>
    <dbReference type="NCBI Taxonomy" id="1069815"/>
    <lineage>
        <taxon>Eukaryota</taxon>
        <taxon>Metazoa</taxon>
        <taxon>Spiralia</taxon>
        <taxon>Lophotrochozoa</taxon>
        <taxon>Mollusca</taxon>
        <taxon>Bivalvia</taxon>
        <taxon>Autobranchia</taxon>
        <taxon>Heteroconchia</taxon>
        <taxon>Palaeoheterodonta</taxon>
        <taxon>Unionida</taxon>
        <taxon>Unionoidea</taxon>
        <taxon>Unionidae</taxon>
        <taxon>Unioninae</taxon>
        <taxon>Sinanodonta</taxon>
    </lineage>
</organism>
<gene>
    <name evidence="6" type="ORF">ACJMK2_042777</name>
</gene>
<dbReference type="Gene3D" id="3.30.40.10">
    <property type="entry name" value="Zinc/RING finger domain, C3HC4 (zinc finger)"/>
    <property type="match status" value="1"/>
</dbReference>
<feature type="domain" description="RING-type" evidence="5">
    <location>
        <begin position="21"/>
        <end position="59"/>
    </location>
</feature>
<evidence type="ECO:0000313" key="6">
    <source>
        <dbReference type="EMBL" id="KAL3865385.1"/>
    </source>
</evidence>
<keyword evidence="1" id="KW-0479">Metal-binding</keyword>
<dbReference type="SUPFAM" id="SSF57850">
    <property type="entry name" value="RING/U-box"/>
    <property type="match status" value="1"/>
</dbReference>